<keyword evidence="4" id="KW-0804">Transcription</keyword>
<evidence type="ECO:0000259" key="5">
    <source>
        <dbReference type="PROSITE" id="PS50931"/>
    </source>
</evidence>
<dbReference type="InterPro" id="IPR036390">
    <property type="entry name" value="WH_DNA-bd_sf"/>
</dbReference>
<dbReference type="Gene3D" id="1.10.10.10">
    <property type="entry name" value="Winged helix-like DNA-binding domain superfamily/Winged helix DNA-binding domain"/>
    <property type="match status" value="1"/>
</dbReference>
<reference evidence="7" key="1">
    <citation type="journal article" date="2019" name="Int. J. Syst. Evol. Microbiol.">
        <title>The Global Catalogue of Microorganisms (GCM) 10K type strain sequencing project: providing services to taxonomists for standard genome sequencing and annotation.</title>
        <authorList>
            <consortium name="The Broad Institute Genomics Platform"/>
            <consortium name="The Broad Institute Genome Sequencing Center for Infectious Disease"/>
            <person name="Wu L."/>
            <person name="Ma J."/>
        </authorList>
    </citation>
    <scope>NUCLEOTIDE SEQUENCE [LARGE SCALE GENOMIC DNA]</scope>
    <source>
        <strain evidence="7">CCUG 62953</strain>
    </source>
</reference>
<dbReference type="InterPro" id="IPR005119">
    <property type="entry name" value="LysR_subst-bd"/>
</dbReference>
<dbReference type="PROSITE" id="PS50931">
    <property type="entry name" value="HTH_LYSR"/>
    <property type="match status" value="1"/>
</dbReference>
<evidence type="ECO:0000256" key="4">
    <source>
        <dbReference type="ARBA" id="ARBA00023163"/>
    </source>
</evidence>
<proteinExistence type="inferred from homology"/>
<evidence type="ECO:0000256" key="2">
    <source>
        <dbReference type="ARBA" id="ARBA00023015"/>
    </source>
</evidence>
<dbReference type="InterPro" id="IPR036388">
    <property type="entry name" value="WH-like_DNA-bd_sf"/>
</dbReference>
<dbReference type="SUPFAM" id="SSF53850">
    <property type="entry name" value="Periplasmic binding protein-like II"/>
    <property type="match status" value="1"/>
</dbReference>
<keyword evidence="7" id="KW-1185">Reference proteome</keyword>
<keyword evidence="3" id="KW-0238">DNA-binding</keyword>
<name>A0ABW3ZJA9_9RHOB</name>
<dbReference type="PANTHER" id="PTHR30126:SF80">
    <property type="entry name" value="TRANSCRIPTIONAL REGULATOR-RELATED"/>
    <property type="match status" value="1"/>
</dbReference>
<dbReference type="Gene3D" id="3.40.190.10">
    <property type="entry name" value="Periplasmic binding protein-like II"/>
    <property type="match status" value="2"/>
</dbReference>
<gene>
    <name evidence="6" type="ORF">ACFQ4E_12560</name>
</gene>
<dbReference type="Pfam" id="PF03466">
    <property type="entry name" value="LysR_substrate"/>
    <property type="match status" value="1"/>
</dbReference>
<evidence type="ECO:0000313" key="6">
    <source>
        <dbReference type="EMBL" id="MFD1343256.1"/>
    </source>
</evidence>
<dbReference type="PANTHER" id="PTHR30126">
    <property type="entry name" value="HTH-TYPE TRANSCRIPTIONAL REGULATOR"/>
    <property type="match status" value="1"/>
</dbReference>
<evidence type="ECO:0000256" key="1">
    <source>
        <dbReference type="ARBA" id="ARBA00009437"/>
    </source>
</evidence>
<evidence type="ECO:0000256" key="3">
    <source>
        <dbReference type="ARBA" id="ARBA00023125"/>
    </source>
</evidence>
<feature type="domain" description="HTH lysR-type" evidence="5">
    <location>
        <begin position="9"/>
        <end position="66"/>
    </location>
</feature>
<comment type="similarity">
    <text evidence="1">Belongs to the LysR transcriptional regulatory family.</text>
</comment>
<comment type="caution">
    <text evidence="6">The sequence shown here is derived from an EMBL/GenBank/DDBJ whole genome shotgun (WGS) entry which is preliminary data.</text>
</comment>
<evidence type="ECO:0000313" key="7">
    <source>
        <dbReference type="Proteomes" id="UP001597135"/>
    </source>
</evidence>
<dbReference type="SUPFAM" id="SSF46785">
    <property type="entry name" value="Winged helix' DNA-binding domain"/>
    <property type="match status" value="1"/>
</dbReference>
<dbReference type="Proteomes" id="UP001597135">
    <property type="component" value="Unassembled WGS sequence"/>
</dbReference>
<sequence>MDQIMSLHLVPRVLRYVEAVAENGSIQAASRALGISASAIDRQIKLLEDRLDLQLFDRQSTGMDTTAAGEMFIVLSRRWRADENAILSDVKQMQGVDLGLVRLATMDSLANGPLPRLLDTIANEFPRVQMEVEIMTPDDAVAALNDGLADLALGFNLKPARDLHILWTADLPLVCVCASDHPVARMSSIQIKEVRAYPLVVQSRALAIRRILEAHHTWLFADAPPPLVTNSLQLLKQMVAAGTHVALTSELDAATELASGRLVAIPISDANIRNQTISLAVSVKRSLPRICTTVSKALIGEISAIVREACRSAD</sequence>
<organism evidence="6 7">
    <name type="scientific">Litorisediminicola beolgyonensis</name>
    <dbReference type="NCBI Taxonomy" id="1173614"/>
    <lineage>
        <taxon>Bacteria</taxon>
        <taxon>Pseudomonadati</taxon>
        <taxon>Pseudomonadota</taxon>
        <taxon>Alphaproteobacteria</taxon>
        <taxon>Rhodobacterales</taxon>
        <taxon>Paracoccaceae</taxon>
        <taxon>Litorisediminicola</taxon>
    </lineage>
</organism>
<dbReference type="RefSeq" id="WP_386804058.1">
    <property type="nucleotide sequence ID" value="NZ_JBHTMU010000021.1"/>
</dbReference>
<protein>
    <submittedName>
        <fullName evidence="6">LysR family transcriptional regulator</fullName>
    </submittedName>
</protein>
<dbReference type="EMBL" id="JBHTMU010000021">
    <property type="protein sequence ID" value="MFD1343256.1"/>
    <property type="molecule type" value="Genomic_DNA"/>
</dbReference>
<dbReference type="Pfam" id="PF00126">
    <property type="entry name" value="HTH_1"/>
    <property type="match status" value="1"/>
</dbReference>
<dbReference type="InterPro" id="IPR000847">
    <property type="entry name" value="LysR_HTH_N"/>
</dbReference>
<accession>A0ABW3ZJA9</accession>
<keyword evidence="2" id="KW-0805">Transcription regulation</keyword>